<dbReference type="PANTHER" id="PTHR43879">
    <property type="entry name" value="ABC TRANSPORTER PERMEASE PROTEIN"/>
    <property type="match status" value="1"/>
</dbReference>
<evidence type="ECO:0000259" key="6">
    <source>
        <dbReference type="PROSITE" id="PS50928"/>
    </source>
</evidence>
<comment type="subcellular location">
    <subcellularLocation>
        <location evidence="1 5">Cell membrane</location>
        <topology evidence="1 5">Multi-pass membrane protein</topology>
    </subcellularLocation>
</comment>
<keyword evidence="3 5" id="KW-1133">Transmembrane helix</keyword>
<sequence>MSYVVSSRNATFGSRAARIGMYAFLVASAIFFLLPLLLVVINSLKPMEEIRQGNLLALPINPNFDAWVAAWQSACSGLDCGGVRPGLWNSIKITVPAVVISTLTGALNGYALAQWKSKHANLIMLLVTVGLFIPYQAMLYPTVKILSTVGMFRSYVGIVFVHVVYGLPYTTLLFRNFYIGVPDEISRAARMEGATFLRTFWSIILPISTNVLVVVGILQFTGIWNDYLLGLIFAGNDSMPMTVQLTNIVNNSRGAAFPNVNMAAALITAIPTLLVYFLSGRYFVRGIAAGAVKG</sequence>
<keyword evidence="2 5" id="KW-0812">Transmembrane</keyword>
<keyword evidence="4 5" id="KW-0472">Membrane</keyword>
<dbReference type="GO" id="GO:0055085">
    <property type="term" value="P:transmembrane transport"/>
    <property type="evidence" value="ECO:0007669"/>
    <property type="project" value="InterPro"/>
</dbReference>
<keyword evidence="5" id="KW-0813">Transport</keyword>
<dbReference type="Proteomes" id="UP000198588">
    <property type="component" value="Unassembled WGS sequence"/>
</dbReference>
<dbReference type="Gene3D" id="1.10.3720.10">
    <property type="entry name" value="MetI-like"/>
    <property type="match status" value="1"/>
</dbReference>
<feature type="transmembrane region" description="Helical" evidence="5">
    <location>
        <begin position="195"/>
        <end position="220"/>
    </location>
</feature>
<dbReference type="CDD" id="cd06261">
    <property type="entry name" value="TM_PBP2"/>
    <property type="match status" value="1"/>
</dbReference>
<dbReference type="PANTHER" id="PTHR43879:SF1">
    <property type="entry name" value="GLUCOSE IMPORT SYSTEM PERMEASE PROTEIN GLCU"/>
    <property type="match status" value="1"/>
</dbReference>
<reference evidence="7 8" key="1">
    <citation type="submission" date="2016-10" db="EMBL/GenBank/DDBJ databases">
        <authorList>
            <person name="de Groot N.N."/>
        </authorList>
    </citation>
    <scope>NUCLEOTIDE SEQUENCE [LARGE SCALE GENOMIC DNA]</scope>
    <source>
        <strain evidence="7 8">CGMCC 1.12097</strain>
    </source>
</reference>
<dbReference type="STRING" id="1165689.SAMN02927914_04556"/>
<feature type="transmembrane region" description="Helical" evidence="5">
    <location>
        <begin position="260"/>
        <end position="278"/>
    </location>
</feature>
<dbReference type="InterPro" id="IPR000515">
    <property type="entry name" value="MetI-like"/>
</dbReference>
<accession>A0A1G5Z9Y0</accession>
<evidence type="ECO:0000256" key="2">
    <source>
        <dbReference type="ARBA" id="ARBA00022692"/>
    </source>
</evidence>
<feature type="transmembrane region" description="Helical" evidence="5">
    <location>
        <begin position="21"/>
        <end position="41"/>
    </location>
</feature>
<dbReference type="AlphaFoldDB" id="A0A1G5Z9Y0"/>
<gene>
    <name evidence="7" type="ORF">SAMN02927914_04556</name>
</gene>
<feature type="transmembrane region" description="Helical" evidence="5">
    <location>
        <begin position="120"/>
        <end position="140"/>
    </location>
</feature>
<evidence type="ECO:0000256" key="5">
    <source>
        <dbReference type="RuleBase" id="RU363032"/>
    </source>
</evidence>
<feature type="domain" description="ABC transmembrane type-1" evidence="6">
    <location>
        <begin position="87"/>
        <end position="279"/>
    </location>
</feature>
<dbReference type="SUPFAM" id="SSF161098">
    <property type="entry name" value="MetI-like"/>
    <property type="match status" value="1"/>
</dbReference>
<protein>
    <submittedName>
        <fullName evidence="7">Glucose/mannose transport system permease protein</fullName>
    </submittedName>
</protein>
<proteinExistence type="inferred from homology"/>
<dbReference type="PROSITE" id="PS50928">
    <property type="entry name" value="ABC_TM1"/>
    <property type="match status" value="1"/>
</dbReference>
<dbReference type="GO" id="GO:0005886">
    <property type="term" value="C:plasma membrane"/>
    <property type="evidence" value="ECO:0007669"/>
    <property type="project" value="UniProtKB-SubCell"/>
</dbReference>
<name>A0A1G5Z9Y0_9HYPH</name>
<evidence type="ECO:0000313" key="8">
    <source>
        <dbReference type="Proteomes" id="UP000198588"/>
    </source>
</evidence>
<evidence type="ECO:0000256" key="1">
    <source>
        <dbReference type="ARBA" id="ARBA00004651"/>
    </source>
</evidence>
<evidence type="ECO:0000256" key="3">
    <source>
        <dbReference type="ARBA" id="ARBA00022989"/>
    </source>
</evidence>
<organism evidence="7 8">
    <name type="scientific">Mesorhizobium qingshengii</name>
    <dbReference type="NCBI Taxonomy" id="1165689"/>
    <lineage>
        <taxon>Bacteria</taxon>
        <taxon>Pseudomonadati</taxon>
        <taxon>Pseudomonadota</taxon>
        <taxon>Alphaproteobacteria</taxon>
        <taxon>Hyphomicrobiales</taxon>
        <taxon>Phyllobacteriaceae</taxon>
        <taxon>Mesorhizobium</taxon>
    </lineage>
</organism>
<dbReference type="Pfam" id="PF00528">
    <property type="entry name" value="BPD_transp_1"/>
    <property type="match status" value="1"/>
</dbReference>
<comment type="similarity">
    <text evidence="5">Belongs to the binding-protein-dependent transport system permease family.</text>
</comment>
<feature type="transmembrane region" description="Helical" evidence="5">
    <location>
        <begin position="93"/>
        <end position="113"/>
    </location>
</feature>
<dbReference type="InterPro" id="IPR035906">
    <property type="entry name" value="MetI-like_sf"/>
</dbReference>
<evidence type="ECO:0000256" key="4">
    <source>
        <dbReference type="ARBA" id="ARBA00023136"/>
    </source>
</evidence>
<dbReference type="EMBL" id="FMXM01000015">
    <property type="protein sequence ID" value="SDA91641.1"/>
    <property type="molecule type" value="Genomic_DNA"/>
</dbReference>
<feature type="transmembrane region" description="Helical" evidence="5">
    <location>
        <begin position="152"/>
        <end position="174"/>
    </location>
</feature>
<evidence type="ECO:0000313" key="7">
    <source>
        <dbReference type="EMBL" id="SDA91641.1"/>
    </source>
</evidence>